<keyword evidence="1" id="KW-0812">Transmembrane</keyword>
<protein>
    <submittedName>
        <fullName evidence="2">Uncharacterized protein</fullName>
    </submittedName>
</protein>
<accession>A0AAU7K5W1</accession>
<dbReference type="EMBL" id="CP157485">
    <property type="protein sequence ID" value="XBO48103.1"/>
    <property type="molecule type" value="Genomic_DNA"/>
</dbReference>
<dbReference type="RefSeq" id="WP_406825492.1">
    <property type="nucleotide sequence ID" value="NZ_CP157485.1"/>
</dbReference>
<keyword evidence="1" id="KW-0472">Membrane</keyword>
<keyword evidence="1" id="KW-1133">Transmembrane helix</keyword>
<reference evidence="2" key="1">
    <citation type="submission" date="2024-05" db="EMBL/GenBank/DDBJ databases">
        <authorList>
            <person name="Kim S."/>
            <person name="Heo J."/>
            <person name="Choi H."/>
            <person name="Choi Y."/>
            <person name="Kwon S.-W."/>
            <person name="Kim Y."/>
        </authorList>
    </citation>
    <scope>NUCLEOTIDE SEQUENCE</scope>
    <source>
        <strain evidence="2">KACC 23697</strain>
    </source>
</reference>
<sequence length="68" mass="7888">MFITALIIPFYLLAVVAMCYMDSAFKDMMFFVMLLIATFVLFLFITYPMQSAFAVIFLMALFGLKFKD</sequence>
<proteinExistence type="predicted"/>
<organism evidence="2">
    <name type="scientific">Pedobacter sp. KACC 23697</name>
    <dbReference type="NCBI Taxonomy" id="3149230"/>
    <lineage>
        <taxon>Bacteria</taxon>
        <taxon>Pseudomonadati</taxon>
        <taxon>Bacteroidota</taxon>
        <taxon>Sphingobacteriia</taxon>
        <taxon>Sphingobacteriales</taxon>
        <taxon>Sphingobacteriaceae</taxon>
        <taxon>Pedobacter</taxon>
    </lineage>
</organism>
<evidence type="ECO:0000256" key="1">
    <source>
        <dbReference type="SAM" id="Phobius"/>
    </source>
</evidence>
<name>A0AAU7K5W1_9SPHI</name>
<feature type="transmembrane region" description="Helical" evidence="1">
    <location>
        <begin position="29"/>
        <end position="62"/>
    </location>
</feature>
<evidence type="ECO:0000313" key="2">
    <source>
        <dbReference type="EMBL" id="XBO48103.1"/>
    </source>
</evidence>
<dbReference type="AlphaFoldDB" id="A0AAU7K5W1"/>
<gene>
    <name evidence="2" type="ORF">ABEG20_00630</name>
</gene>